<reference evidence="2" key="1">
    <citation type="submission" date="2016-02" db="EMBL/GenBank/DDBJ databases">
        <title>Comparative genomics of biotechnologically important yeasts.</title>
        <authorList>
            <consortium name="DOE Joint Genome Institute"/>
            <person name="Riley R."/>
            <person name="Haridas S."/>
            <person name="Wolfe K.H."/>
            <person name="Lopes M.R."/>
            <person name="Hittinger C.T."/>
            <person name="Goker M."/>
            <person name="Salamov A."/>
            <person name="Wisecaver J."/>
            <person name="Long T.M."/>
            <person name="Aerts A.L."/>
            <person name="Barry K."/>
            <person name="Choi C."/>
            <person name="Clum A."/>
            <person name="Coughlan A.Y."/>
            <person name="Deshpande S."/>
            <person name="Douglass A.P."/>
            <person name="Hanson S.J."/>
            <person name="Klenk H.-P."/>
            <person name="Labutti K."/>
            <person name="Lapidus A."/>
            <person name="Lindquist E."/>
            <person name="Lipzen A."/>
            <person name="Meier-Kolthoff J.P."/>
            <person name="Ohm R.A."/>
            <person name="Otillar R.P."/>
            <person name="Pangilinan J."/>
            <person name="Peng Y."/>
            <person name="Rokas A."/>
            <person name="Rosa C.A."/>
            <person name="Scheuner C."/>
            <person name="Sibirny A.A."/>
            <person name="Slot J.C."/>
            <person name="Stielow J.B."/>
            <person name="Sun H."/>
            <person name="Kurtzman C.P."/>
            <person name="Blackwell M."/>
            <person name="Jeffries T.W."/>
            <person name="Grigoriev I.V."/>
        </authorList>
    </citation>
    <scope>NUCLEOTIDE SEQUENCE [LARGE SCALE GENOMIC DNA]</scope>
    <source>
        <strain evidence="2">NRRL Y-17796</strain>
    </source>
</reference>
<dbReference type="GO" id="GO:0008252">
    <property type="term" value="F:nucleotidase activity"/>
    <property type="evidence" value="ECO:0007669"/>
    <property type="project" value="TreeGrafter"/>
</dbReference>
<dbReference type="SFLD" id="SFLDG01129">
    <property type="entry name" value="C1.5:_HAD__Beta-PGM__Phosphata"/>
    <property type="match status" value="1"/>
</dbReference>
<dbReference type="AlphaFoldDB" id="A0A1E4TG04"/>
<dbReference type="SFLD" id="SFLDS00003">
    <property type="entry name" value="Haloacid_Dehalogenase"/>
    <property type="match status" value="1"/>
</dbReference>
<evidence type="ECO:0008006" key="3">
    <source>
        <dbReference type="Google" id="ProtNLM"/>
    </source>
</evidence>
<dbReference type="GO" id="GO:0006206">
    <property type="term" value="P:pyrimidine nucleobase metabolic process"/>
    <property type="evidence" value="ECO:0007669"/>
    <property type="project" value="TreeGrafter"/>
</dbReference>
<protein>
    <recommendedName>
        <fullName evidence="3">Pyrimidine 5'-nucleotidase</fullName>
    </recommendedName>
</protein>
<sequence length="227" mass="26142">MNNRQVFFFDIDNTLYSRSTKIHDIMKEKITEYFLNHLNLDPEIAKSLHQQYYKTYGLAIRGLILHHDIDPIDYNSAVDDAIPLQDILSRDEKLIQLLSNLDRQKVKPWLLTNAYVTHAKRTIDLIGVADQFEGLTYCDYLDPEVVCKPDPRMFLRAMQEAGATHPSECHFIDDSPANVKAALDLGFKTSILLLEPEDQYPDQPIGTHMIKSIHELPNIVPELFKGY</sequence>
<dbReference type="FunFam" id="1.10.150.450:FF:000001">
    <property type="entry name" value="SDT1p Pyrimidine nucleotidase"/>
    <property type="match status" value="1"/>
</dbReference>
<keyword evidence="2" id="KW-1185">Reference proteome</keyword>
<dbReference type="OrthoDB" id="1065058at2759"/>
<proteinExistence type="predicted"/>
<dbReference type="PANTHER" id="PTHR47438">
    <property type="entry name" value="PHOSPHATE METABOLISM PROTEIN 8-RELATED"/>
    <property type="match status" value="1"/>
</dbReference>
<evidence type="ECO:0000313" key="2">
    <source>
        <dbReference type="Proteomes" id="UP000095023"/>
    </source>
</evidence>
<dbReference type="SFLD" id="SFLDG01132">
    <property type="entry name" value="C1.5.3:_5'-Nucleotidase_Like"/>
    <property type="match status" value="1"/>
</dbReference>
<dbReference type="SUPFAM" id="SSF56784">
    <property type="entry name" value="HAD-like"/>
    <property type="match status" value="1"/>
</dbReference>
<dbReference type="Gene3D" id="1.10.150.450">
    <property type="match status" value="1"/>
</dbReference>
<dbReference type="InterPro" id="IPR036412">
    <property type="entry name" value="HAD-like_sf"/>
</dbReference>
<name>A0A1E4TG04_9ASCO</name>
<gene>
    <name evidence="1" type="ORF">CANCADRAFT_148023</name>
</gene>
<dbReference type="Gene3D" id="3.40.50.1000">
    <property type="entry name" value="HAD superfamily/HAD-like"/>
    <property type="match status" value="1"/>
</dbReference>
<dbReference type="Pfam" id="PF00702">
    <property type="entry name" value="Hydrolase"/>
    <property type="match status" value="1"/>
</dbReference>
<dbReference type="InterPro" id="IPR010237">
    <property type="entry name" value="Pyr-5-nucltdase"/>
</dbReference>
<dbReference type="NCBIfam" id="TIGR01993">
    <property type="entry name" value="Pyr-5-nucltdase"/>
    <property type="match status" value="1"/>
</dbReference>
<organism evidence="1 2">
    <name type="scientific">Tortispora caseinolytica NRRL Y-17796</name>
    <dbReference type="NCBI Taxonomy" id="767744"/>
    <lineage>
        <taxon>Eukaryota</taxon>
        <taxon>Fungi</taxon>
        <taxon>Dikarya</taxon>
        <taxon>Ascomycota</taxon>
        <taxon>Saccharomycotina</taxon>
        <taxon>Trigonopsidomycetes</taxon>
        <taxon>Trigonopsidales</taxon>
        <taxon>Trigonopsidaceae</taxon>
        <taxon>Tortispora</taxon>
    </lineage>
</organism>
<dbReference type="Proteomes" id="UP000095023">
    <property type="component" value="Unassembled WGS sequence"/>
</dbReference>
<dbReference type="NCBIfam" id="TIGR01509">
    <property type="entry name" value="HAD-SF-IA-v3"/>
    <property type="match status" value="1"/>
</dbReference>
<dbReference type="InterPro" id="IPR052791">
    <property type="entry name" value="SSM1_domain"/>
</dbReference>
<dbReference type="PANTHER" id="PTHR47438:SF1">
    <property type="entry name" value="PHOSPHATE METABOLISM PROTEIN 8-RELATED"/>
    <property type="match status" value="1"/>
</dbReference>
<evidence type="ECO:0000313" key="1">
    <source>
        <dbReference type="EMBL" id="ODV90649.1"/>
    </source>
</evidence>
<accession>A0A1E4TG04</accession>
<dbReference type="EMBL" id="KV453842">
    <property type="protein sequence ID" value="ODV90649.1"/>
    <property type="molecule type" value="Genomic_DNA"/>
</dbReference>
<dbReference type="InterPro" id="IPR023214">
    <property type="entry name" value="HAD_sf"/>
</dbReference>
<dbReference type="GO" id="GO:0009166">
    <property type="term" value="P:nucleotide catabolic process"/>
    <property type="evidence" value="ECO:0007669"/>
    <property type="project" value="TreeGrafter"/>
</dbReference>
<dbReference type="InterPro" id="IPR006439">
    <property type="entry name" value="HAD-SF_hydro_IA"/>
</dbReference>